<dbReference type="Proteomes" id="UP000582974">
    <property type="component" value="Unassembled WGS sequence"/>
</dbReference>
<evidence type="ECO:0000313" key="2">
    <source>
        <dbReference type="Proteomes" id="UP000582974"/>
    </source>
</evidence>
<dbReference type="EMBL" id="JACCKD010000006">
    <property type="protein sequence ID" value="MBA0127228.1"/>
    <property type="molecule type" value="Genomic_DNA"/>
</dbReference>
<accession>A0A838ADM2</accession>
<keyword evidence="2" id="KW-1185">Reference proteome</keyword>
<comment type="caution">
    <text evidence="1">The sequence shown here is derived from an EMBL/GenBank/DDBJ whole genome shotgun (WGS) entry which is preliminary data.</text>
</comment>
<organism evidence="1 2">
    <name type="scientific">Haloechinothrix aidingensis</name>
    <dbReference type="NCBI Taxonomy" id="2752311"/>
    <lineage>
        <taxon>Bacteria</taxon>
        <taxon>Bacillati</taxon>
        <taxon>Actinomycetota</taxon>
        <taxon>Actinomycetes</taxon>
        <taxon>Pseudonocardiales</taxon>
        <taxon>Pseudonocardiaceae</taxon>
        <taxon>Haloechinothrix</taxon>
    </lineage>
</organism>
<gene>
    <name evidence="1" type="ORF">H0B56_16880</name>
</gene>
<sequence length="127" mass="14330">MQTRPELNAHPQWLGTGNSYFPVAARVDGQWWVLRLNNFPDHPMWTLFVDGVKRSDLDDEPEGWANPVTHTVSELDARTVREVLEPVSTFLAYGSEVGQPCDGLFCCFGEPTSCFDVNGSEGPRRFR</sequence>
<dbReference type="AlphaFoldDB" id="A0A838ADM2"/>
<name>A0A838ADM2_9PSEU</name>
<proteinExistence type="predicted"/>
<dbReference type="RefSeq" id="WP_180894054.1">
    <property type="nucleotide sequence ID" value="NZ_JACCKD010000006.1"/>
</dbReference>
<reference evidence="1 2" key="1">
    <citation type="submission" date="2020-07" db="EMBL/GenBank/DDBJ databases">
        <title>Genome of Haloechinothrix sp.</title>
        <authorList>
            <person name="Tang S.-K."/>
            <person name="Yang L."/>
            <person name="Zhu W.-Y."/>
        </authorList>
    </citation>
    <scope>NUCLEOTIDE SEQUENCE [LARGE SCALE GENOMIC DNA]</scope>
    <source>
        <strain evidence="1 2">YIM 98757</strain>
    </source>
</reference>
<protein>
    <submittedName>
        <fullName evidence="1">Uncharacterized protein</fullName>
    </submittedName>
</protein>
<evidence type="ECO:0000313" key="1">
    <source>
        <dbReference type="EMBL" id="MBA0127228.1"/>
    </source>
</evidence>